<keyword evidence="2" id="KW-1185">Reference proteome</keyword>
<organism evidence="1 2">
    <name type="scientific">Weissella koreensis</name>
    <dbReference type="NCBI Taxonomy" id="165096"/>
    <lineage>
        <taxon>Bacteria</taxon>
        <taxon>Bacillati</taxon>
        <taxon>Bacillota</taxon>
        <taxon>Bacilli</taxon>
        <taxon>Lactobacillales</taxon>
        <taxon>Lactobacillaceae</taxon>
        <taxon>Weissella</taxon>
    </lineage>
</organism>
<evidence type="ECO:0000313" key="2">
    <source>
        <dbReference type="Proteomes" id="UP000516446"/>
    </source>
</evidence>
<dbReference type="EMBL" id="CP043431">
    <property type="protein sequence ID" value="QNT63989.1"/>
    <property type="molecule type" value="Genomic_DNA"/>
</dbReference>
<gene>
    <name evidence="1" type="ORF">FY536_01300</name>
</gene>
<accession>A0A7H1MKK3</accession>
<dbReference type="AlphaFoldDB" id="A0A7H1MKK3"/>
<evidence type="ECO:0000313" key="1">
    <source>
        <dbReference type="EMBL" id="QNT63989.1"/>
    </source>
</evidence>
<sequence length="70" mass="7868">MQRTLSFITGLAILIVFLIWGNLATKLDLSTVLTIIGYIVLLVITTIIMTIITVYIQNKKAVDEDKSRDK</sequence>
<reference evidence="1 2" key="1">
    <citation type="submission" date="2019-08" db="EMBL/GenBank/DDBJ databases">
        <authorList>
            <person name="Chang H.C."/>
            <person name="Mun S.Y."/>
        </authorList>
    </citation>
    <scope>NUCLEOTIDE SEQUENCE [LARGE SCALE GENOMIC DNA]</scope>
    <source>
        <strain evidence="1 2">SK</strain>
    </source>
</reference>
<dbReference type="RefSeq" id="WP_006845656.1">
    <property type="nucleotide sequence ID" value="NZ_CP026847.1"/>
</dbReference>
<name>A0A7H1MKK3_9LACO</name>
<proteinExistence type="predicted"/>
<protein>
    <submittedName>
        <fullName evidence="1">Uncharacterized protein</fullName>
    </submittedName>
</protein>
<dbReference type="Proteomes" id="UP000516446">
    <property type="component" value="Chromosome"/>
</dbReference>